<dbReference type="CDD" id="cd06850">
    <property type="entry name" value="biotinyl_domain"/>
    <property type="match status" value="1"/>
</dbReference>
<accession>A0ABR0USG1</accession>
<protein>
    <recommendedName>
        <fullName evidence="1">Lipoyl-binding domain-containing protein</fullName>
    </recommendedName>
</protein>
<evidence type="ECO:0000313" key="3">
    <source>
        <dbReference type="Proteomes" id="UP001318860"/>
    </source>
</evidence>
<evidence type="ECO:0000259" key="1">
    <source>
        <dbReference type="Pfam" id="PF00364"/>
    </source>
</evidence>
<name>A0ABR0USG1_REHGL</name>
<dbReference type="InterPro" id="IPR000089">
    <property type="entry name" value="Biotin_lipoyl"/>
</dbReference>
<dbReference type="InterPro" id="IPR053217">
    <property type="entry name" value="ACC_Biotin_Carrier"/>
</dbReference>
<sequence>MLVFVSGGFGASGLKIKNLDFGSVRPKLRTLQPLHDGLRTSKIVRFDGLVLSRRSRNPIIGCRISASEVDLTANTDVEDKFEETKSTDAVSTLIRMLLRVESLLTVLCGTTSIANLNLKAWGFRLYVSRDLAKQVAPPEPSVPAPVTAHTVVETPASNGSASSPSLALSRPISSSGGVQTLLGKAADEGLVILQSPRVGYFRRSRTIKGKRAPPSCKEKDTVKEGQVLCYIEQLGGEIPIESDVAGEVVKILREDGDPVGYGDALIALLPSFPGIKKLQ</sequence>
<comment type="caution">
    <text evidence="2">The sequence shown here is derived from an EMBL/GenBank/DDBJ whole genome shotgun (WGS) entry which is preliminary data.</text>
</comment>
<dbReference type="Gene3D" id="2.40.50.100">
    <property type="match status" value="1"/>
</dbReference>
<dbReference type="EMBL" id="JABTTQ020002282">
    <property type="protein sequence ID" value="KAK6124931.1"/>
    <property type="molecule type" value="Genomic_DNA"/>
</dbReference>
<feature type="domain" description="Lipoyl-binding" evidence="1">
    <location>
        <begin position="213"/>
        <end position="267"/>
    </location>
</feature>
<dbReference type="PANTHER" id="PTHR47597:SF1">
    <property type="entry name" value="IS A MEMBER OF THE PF|00364 BIOTIN-REQUIRING ENZYMES FAMILY-RELATED"/>
    <property type="match status" value="1"/>
</dbReference>
<organism evidence="2 3">
    <name type="scientific">Rehmannia glutinosa</name>
    <name type="common">Chinese foxglove</name>
    <dbReference type="NCBI Taxonomy" id="99300"/>
    <lineage>
        <taxon>Eukaryota</taxon>
        <taxon>Viridiplantae</taxon>
        <taxon>Streptophyta</taxon>
        <taxon>Embryophyta</taxon>
        <taxon>Tracheophyta</taxon>
        <taxon>Spermatophyta</taxon>
        <taxon>Magnoliopsida</taxon>
        <taxon>eudicotyledons</taxon>
        <taxon>Gunneridae</taxon>
        <taxon>Pentapetalae</taxon>
        <taxon>asterids</taxon>
        <taxon>lamiids</taxon>
        <taxon>Lamiales</taxon>
        <taxon>Orobanchaceae</taxon>
        <taxon>Rehmannieae</taxon>
        <taxon>Rehmannia</taxon>
    </lineage>
</organism>
<reference evidence="2 3" key="1">
    <citation type="journal article" date="2021" name="Comput. Struct. Biotechnol. J.">
        <title>De novo genome assembly of the potent medicinal plant Rehmannia glutinosa using nanopore technology.</title>
        <authorList>
            <person name="Ma L."/>
            <person name="Dong C."/>
            <person name="Song C."/>
            <person name="Wang X."/>
            <person name="Zheng X."/>
            <person name="Niu Y."/>
            <person name="Chen S."/>
            <person name="Feng W."/>
        </authorList>
    </citation>
    <scope>NUCLEOTIDE SEQUENCE [LARGE SCALE GENOMIC DNA]</scope>
    <source>
        <strain evidence="2">DH-2019</strain>
    </source>
</reference>
<dbReference type="InterPro" id="IPR011053">
    <property type="entry name" value="Single_hybrid_motif"/>
</dbReference>
<keyword evidence="3" id="KW-1185">Reference proteome</keyword>
<dbReference type="PANTHER" id="PTHR47597">
    <property type="entry name" value="IS A MEMBER OF THE PF|00364 BIOTIN-REQUIRING ENZYMES FAMILY-RELATED"/>
    <property type="match status" value="1"/>
</dbReference>
<dbReference type="Proteomes" id="UP001318860">
    <property type="component" value="Unassembled WGS sequence"/>
</dbReference>
<evidence type="ECO:0000313" key="2">
    <source>
        <dbReference type="EMBL" id="KAK6124931.1"/>
    </source>
</evidence>
<gene>
    <name evidence="2" type="ORF">DH2020_041342</name>
</gene>
<proteinExistence type="predicted"/>
<dbReference type="SUPFAM" id="SSF51230">
    <property type="entry name" value="Single hybrid motif"/>
    <property type="match status" value="1"/>
</dbReference>
<dbReference type="Pfam" id="PF00364">
    <property type="entry name" value="Biotin_lipoyl"/>
    <property type="match status" value="1"/>
</dbReference>